<evidence type="ECO:0000313" key="2">
    <source>
        <dbReference type="Proteomes" id="UP001055115"/>
    </source>
</evidence>
<evidence type="ECO:0000313" key="1">
    <source>
        <dbReference type="EMBL" id="GKT49807.1"/>
    </source>
</evidence>
<dbReference type="AlphaFoldDB" id="A0AA37PCR3"/>
<dbReference type="EMBL" id="BQXU01000032">
    <property type="protein sequence ID" value="GKT49807.1"/>
    <property type="molecule type" value="Genomic_DNA"/>
</dbReference>
<organism evidence="1 2">
    <name type="scientific">Colletotrichum spaethianum</name>
    <dbReference type="NCBI Taxonomy" id="700344"/>
    <lineage>
        <taxon>Eukaryota</taxon>
        <taxon>Fungi</taxon>
        <taxon>Dikarya</taxon>
        <taxon>Ascomycota</taxon>
        <taxon>Pezizomycotina</taxon>
        <taxon>Sordariomycetes</taxon>
        <taxon>Hypocreomycetidae</taxon>
        <taxon>Glomerellales</taxon>
        <taxon>Glomerellaceae</taxon>
        <taxon>Colletotrichum</taxon>
        <taxon>Colletotrichum spaethianum species complex</taxon>
    </lineage>
</organism>
<dbReference type="Proteomes" id="UP001055115">
    <property type="component" value="Unassembled WGS sequence"/>
</dbReference>
<proteinExistence type="predicted"/>
<sequence length="100" mass="10492">MEPQLPNKDEICQQAAEGEPITQTKASTFASVENDVTGFGPIKGGTAATAQSVHDKQQNFISKAGDVARKPAQEITKEDAAAIQSAEVEFGSNLGLNDVC</sequence>
<comment type="caution">
    <text evidence="1">The sequence shown here is derived from an EMBL/GenBank/DDBJ whole genome shotgun (WGS) entry which is preliminary data.</text>
</comment>
<name>A0AA37PCR3_9PEZI</name>
<gene>
    <name evidence="1" type="ORF">ColSpa_09988</name>
</gene>
<accession>A0AA37PCR3</accession>
<keyword evidence="2" id="KW-1185">Reference proteome</keyword>
<evidence type="ECO:0008006" key="3">
    <source>
        <dbReference type="Google" id="ProtNLM"/>
    </source>
</evidence>
<dbReference type="GeneID" id="73330790"/>
<reference evidence="1 2" key="1">
    <citation type="submission" date="2022-03" db="EMBL/GenBank/DDBJ databases">
        <title>Genome data of Colletotrichum spp.</title>
        <authorList>
            <person name="Utami Y.D."/>
            <person name="Hiruma K."/>
        </authorList>
    </citation>
    <scope>NUCLEOTIDE SEQUENCE [LARGE SCALE GENOMIC DNA]</scope>
    <source>
        <strain evidence="1 2">MAFF 239500</strain>
    </source>
</reference>
<protein>
    <recommendedName>
        <fullName evidence="3">SMP domain-containing protein</fullName>
    </recommendedName>
</protein>
<dbReference type="RefSeq" id="XP_049132157.1">
    <property type="nucleotide sequence ID" value="XM_049276200.1"/>
</dbReference>